<sequence length="55" mass="6356">MIRRVVDIAKEKLSTTDLTINEIAYALEFDLPQSFTKMFKSKANLSPVTFRESFN</sequence>
<dbReference type="SUPFAM" id="SSF46689">
    <property type="entry name" value="Homeodomain-like"/>
    <property type="match status" value="1"/>
</dbReference>
<comment type="caution">
    <text evidence="4">The sequence shown here is derived from an EMBL/GenBank/DDBJ whole genome shotgun (WGS) entry which is preliminary data.</text>
</comment>
<dbReference type="PROSITE" id="PS01124">
    <property type="entry name" value="HTH_ARAC_FAMILY_2"/>
    <property type="match status" value="1"/>
</dbReference>
<evidence type="ECO:0000259" key="3">
    <source>
        <dbReference type="PROSITE" id="PS01124"/>
    </source>
</evidence>
<dbReference type="GO" id="GO:0043565">
    <property type="term" value="F:sequence-specific DNA binding"/>
    <property type="evidence" value="ECO:0007669"/>
    <property type="project" value="InterPro"/>
</dbReference>
<dbReference type="InterPro" id="IPR009057">
    <property type="entry name" value="Homeodomain-like_sf"/>
</dbReference>
<evidence type="ECO:0000313" key="4">
    <source>
        <dbReference type="EMBL" id="TCD07744.1"/>
    </source>
</evidence>
<proteinExistence type="predicted"/>
<organism evidence="4 5">
    <name type="scientific">Pedobacter frigidisoli</name>
    <dbReference type="NCBI Taxonomy" id="2530455"/>
    <lineage>
        <taxon>Bacteria</taxon>
        <taxon>Pseudomonadati</taxon>
        <taxon>Bacteroidota</taxon>
        <taxon>Sphingobacteriia</taxon>
        <taxon>Sphingobacteriales</taxon>
        <taxon>Sphingobacteriaceae</taxon>
        <taxon>Pedobacter</taxon>
    </lineage>
</organism>
<protein>
    <submittedName>
        <fullName evidence="4">AraC family transcriptional regulator</fullName>
    </submittedName>
</protein>
<reference evidence="4 5" key="1">
    <citation type="submission" date="2019-02" db="EMBL/GenBank/DDBJ databases">
        <title>Pedobacter sp. RP-3-11 sp. nov., isolated from Arctic soil.</title>
        <authorList>
            <person name="Dahal R.H."/>
        </authorList>
    </citation>
    <scope>NUCLEOTIDE SEQUENCE [LARGE SCALE GENOMIC DNA]</scope>
    <source>
        <strain evidence="4 5">RP-3-11</strain>
    </source>
</reference>
<dbReference type="Proteomes" id="UP000291485">
    <property type="component" value="Unassembled WGS sequence"/>
</dbReference>
<name>A0A4R0P3I6_9SPHI</name>
<evidence type="ECO:0000256" key="1">
    <source>
        <dbReference type="ARBA" id="ARBA00023015"/>
    </source>
</evidence>
<feature type="domain" description="HTH araC/xylS-type" evidence="3">
    <location>
        <begin position="1"/>
        <end position="53"/>
    </location>
</feature>
<accession>A0A4R0P3I6</accession>
<dbReference type="Gene3D" id="1.10.10.60">
    <property type="entry name" value="Homeodomain-like"/>
    <property type="match status" value="1"/>
</dbReference>
<dbReference type="Pfam" id="PF12833">
    <property type="entry name" value="HTH_18"/>
    <property type="match status" value="1"/>
</dbReference>
<dbReference type="OrthoDB" id="773219at2"/>
<gene>
    <name evidence="4" type="ORF">EZ449_13875</name>
</gene>
<dbReference type="InterPro" id="IPR018060">
    <property type="entry name" value="HTH_AraC"/>
</dbReference>
<dbReference type="GO" id="GO:0003700">
    <property type="term" value="F:DNA-binding transcription factor activity"/>
    <property type="evidence" value="ECO:0007669"/>
    <property type="project" value="InterPro"/>
</dbReference>
<evidence type="ECO:0000313" key="5">
    <source>
        <dbReference type="Proteomes" id="UP000291485"/>
    </source>
</evidence>
<evidence type="ECO:0000256" key="2">
    <source>
        <dbReference type="ARBA" id="ARBA00023163"/>
    </source>
</evidence>
<keyword evidence="5" id="KW-1185">Reference proteome</keyword>
<dbReference type="EMBL" id="SJSN01000010">
    <property type="protein sequence ID" value="TCD07744.1"/>
    <property type="molecule type" value="Genomic_DNA"/>
</dbReference>
<keyword evidence="1" id="KW-0805">Transcription regulation</keyword>
<dbReference type="AlphaFoldDB" id="A0A4R0P3I6"/>
<keyword evidence="2" id="KW-0804">Transcription</keyword>